<dbReference type="AlphaFoldDB" id="A0A4P8EEL1"/>
<evidence type="ECO:0000256" key="2">
    <source>
        <dbReference type="ARBA" id="ARBA00022801"/>
    </source>
</evidence>
<proteinExistence type="inferred from homology"/>
<accession>A0A4P8EEL1</accession>
<dbReference type="Pfam" id="PF03061">
    <property type="entry name" value="4HBT"/>
    <property type="match status" value="1"/>
</dbReference>
<evidence type="ECO:0000259" key="3">
    <source>
        <dbReference type="Pfam" id="PF03061"/>
    </source>
</evidence>
<dbReference type="InterPro" id="IPR050563">
    <property type="entry name" value="4-hydroxybenzoyl-CoA_TE"/>
</dbReference>
<dbReference type="PANTHER" id="PTHR31793:SF37">
    <property type="entry name" value="ACYL-COA THIOESTER HYDROLASE YBGC"/>
    <property type="match status" value="1"/>
</dbReference>
<evidence type="ECO:0000313" key="4">
    <source>
        <dbReference type="EMBL" id="QCO55187.1"/>
    </source>
</evidence>
<feature type="domain" description="Thioesterase" evidence="3">
    <location>
        <begin position="17"/>
        <end position="98"/>
    </location>
</feature>
<dbReference type="InterPro" id="IPR029069">
    <property type="entry name" value="HotDog_dom_sf"/>
</dbReference>
<dbReference type="Proteomes" id="UP000298631">
    <property type="component" value="Chromosome"/>
</dbReference>
<dbReference type="InterPro" id="IPR006684">
    <property type="entry name" value="YbgC/YbaW"/>
</dbReference>
<evidence type="ECO:0000256" key="1">
    <source>
        <dbReference type="ARBA" id="ARBA00005953"/>
    </source>
</evidence>
<keyword evidence="2" id="KW-0378">Hydrolase</keyword>
<dbReference type="GO" id="GO:0047617">
    <property type="term" value="F:fatty acyl-CoA hydrolase activity"/>
    <property type="evidence" value="ECO:0007669"/>
    <property type="project" value="TreeGrafter"/>
</dbReference>
<organism evidence="4 5">
    <name type="scientific">Pseudorhodobacter turbinis</name>
    <dbReference type="NCBI Taxonomy" id="2500533"/>
    <lineage>
        <taxon>Bacteria</taxon>
        <taxon>Pseudomonadati</taxon>
        <taxon>Pseudomonadota</taxon>
        <taxon>Alphaproteobacteria</taxon>
        <taxon>Rhodobacterales</taxon>
        <taxon>Paracoccaceae</taxon>
        <taxon>Pseudorhodobacter</taxon>
    </lineage>
</organism>
<dbReference type="NCBIfam" id="TIGR02799">
    <property type="entry name" value="thio_ybgC"/>
    <property type="match status" value="1"/>
</dbReference>
<dbReference type="Gene3D" id="3.10.129.10">
    <property type="entry name" value="Hotdog Thioesterase"/>
    <property type="match status" value="1"/>
</dbReference>
<dbReference type="RefSeq" id="WP_137192878.1">
    <property type="nucleotide sequence ID" value="NZ_CP039964.1"/>
</dbReference>
<dbReference type="KEGG" id="pseb:EOK75_05005"/>
<dbReference type="InterPro" id="IPR006683">
    <property type="entry name" value="Thioestr_dom"/>
</dbReference>
<dbReference type="InterPro" id="IPR014166">
    <property type="entry name" value="Tol-Pal_acyl-CoA_thioesterase"/>
</dbReference>
<dbReference type="PANTHER" id="PTHR31793">
    <property type="entry name" value="4-HYDROXYBENZOYL-COA THIOESTERASE FAMILY MEMBER"/>
    <property type="match status" value="1"/>
</dbReference>
<name>A0A4P8EEL1_9RHOB</name>
<reference evidence="4 5" key="1">
    <citation type="submission" date="2019-05" db="EMBL/GenBank/DDBJ databases">
        <title>Pseudorhodobacter turbinis sp. nov., isolated from the gut of the Korean turban shell.</title>
        <authorList>
            <person name="Jeong Y.-S."/>
            <person name="Kang W.-R."/>
            <person name="Bae J.-W."/>
        </authorList>
    </citation>
    <scope>NUCLEOTIDE SEQUENCE [LARGE SCALE GENOMIC DNA]</scope>
    <source>
        <strain evidence="4 5">S12M18</strain>
    </source>
</reference>
<comment type="similarity">
    <text evidence="1">Belongs to the 4-hydroxybenzoyl-CoA thioesterase family.</text>
</comment>
<dbReference type="NCBIfam" id="TIGR00051">
    <property type="entry name" value="YbgC/FadM family acyl-CoA thioesterase"/>
    <property type="match status" value="1"/>
</dbReference>
<dbReference type="SUPFAM" id="SSF54637">
    <property type="entry name" value="Thioesterase/thiol ester dehydrase-isomerase"/>
    <property type="match status" value="1"/>
</dbReference>
<gene>
    <name evidence="4" type="primary">ybgC</name>
    <name evidence="4" type="ORF">EOK75_05005</name>
</gene>
<dbReference type="OrthoDB" id="9808429at2"/>
<dbReference type="PIRSF" id="PIRSF003230">
    <property type="entry name" value="YbgC"/>
    <property type="match status" value="1"/>
</dbReference>
<protein>
    <submittedName>
        <fullName evidence="4">Tol-pal system-associated acyl-CoA thioesterase</fullName>
    </submittedName>
</protein>
<dbReference type="FunFam" id="3.10.129.10:FF:000004">
    <property type="entry name" value="Tol-pal system-associated acyl-CoA thioesterase"/>
    <property type="match status" value="1"/>
</dbReference>
<sequence>MHRFDLRVYYEDTDLAGIVYYANYLKFIERARSEWVRSLGVDQAALRANEGIVFAVRHLTAEYLRPAVYDDLLEVHTTMTEITGARIRLAQSVWRGDALLFEAGVTLVCLTLAGRAARIPAAAREALTGT</sequence>
<dbReference type="EMBL" id="CP039964">
    <property type="protein sequence ID" value="QCO55187.1"/>
    <property type="molecule type" value="Genomic_DNA"/>
</dbReference>
<keyword evidence="5" id="KW-1185">Reference proteome</keyword>
<evidence type="ECO:0000313" key="5">
    <source>
        <dbReference type="Proteomes" id="UP000298631"/>
    </source>
</evidence>
<dbReference type="CDD" id="cd00586">
    <property type="entry name" value="4HBT"/>
    <property type="match status" value="1"/>
</dbReference>